<name>A0A941IIQ2_9ACTN</name>
<reference evidence="7" key="1">
    <citation type="submission" date="2021-04" db="EMBL/GenBank/DDBJ databases">
        <title>Genome based classification of Actinospica acidithermotolerans sp. nov., an actinobacterium isolated from an Indonesian hot spring.</title>
        <authorList>
            <person name="Kusuma A.B."/>
            <person name="Putra K.E."/>
            <person name="Nafisah S."/>
            <person name="Loh J."/>
            <person name="Nouioui I."/>
            <person name="Goodfellow M."/>
        </authorList>
    </citation>
    <scope>NUCLEOTIDE SEQUENCE</scope>
    <source>
        <strain evidence="7">MGRD01-02</strain>
    </source>
</reference>
<dbReference type="GO" id="GO:0051537">
    <property type="term" value="F:2 iron, 2 sulfur cluster binding"/>
    <property type="evidence" value="ECO:0007669"/>
    <property type="project" value="UniProtKB-KW"/>
</dbReference>
<dbReference type="Gene3D" id="3.30.300.130">
    <property type="entry name" value="Fe-S cluster assembly (FSCA)"/>
    <property type="match status" value="1"/>
</dbReference>
<evidence type="ECO:0000256" key="4">
    <source>
        <dbReference type="ARBA" id="ARBA00023014"/>
    </source>
</evidence>
<feature type="domain" description="Rieske" evidence="6">
    <location>
        <begin position="184"/>
        <end position="279"/>
    </location>
</feature>
<keyword evidence="2" id="KW-0479">Metal-binding</keyword>
<protein>
    <submittedName>
        <fullName evidence="7">NifU family protein</fullName>
    </submittedName>
</protein>
<dbReference type="Pfam" id="PF01106">
    <property type="entry name" value="NifU"/>
    <property type="match status" value="1"/>
</dbReference>
<keyword evidence="4" id="KW-0411">Iron-sulfur</keyword>
<dbReference type="RefSeq" id="WP_212518184.1">
    <property type="nucleotide sequence ID" value="NZ_JAGSOH010000027.1"/>
</dbReference>
<keyword evidence="3" id="KW-0408">Iron</keyword>
<gene>
    <name evidence="7" type="ORF">KDK95_12035</name>
</gene>
<dbReference type="SUPFAM" id="SSF117916">
    <property type="entry name" value="Fe-S cluster assembly (FSCA) domain-like"/>
    <property type="match status" value="1"/>
</dbReference>
<proteinExistence type="predicted"/>
<accession>A0A941IIQ2</accession>
<evidence type="ECO:0000256" key="5">
    <source>
        <dbReference type="ARBA" id="ARBA00049958"/>
    </source>
</evidence>
<evidence type="ECO:0000313" key="8">
    <source>
        <dbReference type="Proteomes" id="UP000676325"/>
    </source>
</evidence>
<evidence type="ECO:0000256" key="3">
    <source>
        <dbReference type="ARBA" id="ARBA00023004"/>
    </source>
</evidence>
<dbReference type="InterPro" id="IPR034904">
    <property type="entry name" value="FSCA_dom_sf"/>
</dbReference>
<dbReference type="EMBL" id="JAGSOH010000027">
    <property type="protein sequence ID" value="MBR7827037.1"/>
    <property type="molecule type" value="Genomic_DNA"/>
</dbReference>
<dbReference type="InterPro" id="IPR017941">
    <property type="entry name" value="Rieske_2Fe-2S"/>
</dbReference>
<sequence>MSGVRKAGARIEEILGGLPPGPAREAAEELVRELLALYGEGLEHVVSVVGAADTALVGKLAEDPLVEGLLLLHGLHPLDAGTRAQRALDRVRPYLGSHAGGVEFLGIDEAAVARLRLSGSCNGCASSAQTVKLAIEDALLDAVPEISAIEVEGMAADPGPALLQIGSGPPGAAAATDGTEGDAWAALPDAGPPTGRPTAVNVEGMRLVLCSFRGTLYAYRDRCPACGGAVSAGAQNGDVLTCPGCGHRYDVRVAGRCIDDGDFHLDPLPLLSDSHGTRVAIPKPAVR</sequence>
<dbReference type="InterPro" id="IPR036922">
    <property type="entry name" value="Rieske_2Fe-2S_sf"/>
</dbReference>
<dbReference type="AlphaFoldDB" id="A0A941IIQ2"/>
<dbReference type="GO" id="GO:0016226">
    <property type="term" value="P:iron-sulfur cluster assembly"/>
    <property type="evidence" value="ECO:0007669"/>
    <property type="project" value="InterPro"/>
</dbReference>
<comment type="function">
    <text evidence="5">May be involved in the formation or repair of [Fe-S] clusters present in iron-sulfur proteins.</text>
</comment>
<dbReference type="GO" id="GO:0016705">
    <property type="term" value="F:oxidoreductase activity, acting on paired donors, with incorporation or reduction of molecular oxygen"/>
    <property type="evidence" value="ECO:0007669"/>
    <property type="project" value="UniProtKB-ARBA"/>
</dbReference>
<evidence type="ECO:0000259" key="6">
    <source>
        <dbReference type="PROSITE" id="PS51296"/>
    </source>
</evidence>
<keyword evidence="8" id="KW-1185">Reference proteome</keyword>
<organism evidence="7 8">
    <name type="scientific">Actinospica acidithermotolerans</name>
    <dbReference type="NCBI Taxonomy" id="2828514"/>
    <lineage>
        <taxon>Bacteria</taxon>
        <taxon>Bacillati</taxon>
        <taxon>Actinomycetota</taxon>
        <taxon>Actinomycetes</taxon>
        <taxon>Catenulisporales</taxon>
        <taxon>Actinospicaceae</taxon>
        <taxon>Actinospica</taxon>
    </lineage>
</organism>
<dbReference type="PANTHER" id="PTHR11178:SF51">
    <property type="entry name" value="FE_S BIOGENESIS PROTEIN NFUA"/>
    <property type="match status" value="1"/>
</dbReference>
<dbReference type="InterPro" id="IPR001075">
    <property type="entry name" value="NIF_FeS_clus_asmbl_NifU_C"/>
</dbReference>
<dbReference type="PANTHER" id="PTHR11178">
    <property type="entry name" value="IRON-SULFUR CLUSTER SCAFFOLD PROTEIN NFU-RELATED"/>
    <property type="match status" value="1"/>
</dbReference>
<dbReference type="Proteomes" id="UP000676325">
    <property type="component" value="Unassembled WGS sequence"/>
</dbReference>
<dbReference type="SUPFAM" id="SSF50022">
    <property type="entry name" value="ISP domain"/>
    <property type="match status" value="1"/>
</dbReference>
<dbReference type="GO" id="GO:0004497">
    <property type="term" value="F:monooxygenase activity"/>
    <property type="evidence" value="ECO:0007669"/>
    <property type="project" value="UniProtKB-ARBA"/>
</dbReference>
<evidence type="ECO:0000256" key="1">
    <source>
        <dbReference type="ARBA" id="ARBA00022714"/>
    </source>
</evidence>
<dbReference type="GO" id="GO:0005506">
    <property type="term" value="F:iron ion binding"/>
    <property type="evidence" value="ECO:0007669"/>
    <property type="project" value="InterPro"/>
</dbReference>
<keyword evidence="1" id="KW-0001">2Fe-2S</keyword>
<dbReference type="Pfam" id="PF00355">
    <property type="entry name" value="Rieske"/>
    <property type="match status" value="1"/>
</dbReference>
<dbReference type="Gene3D" id="2.102.10.10">
    <property type="entry name" value="Rieske [2Fe-2S] iron-sulphur domain"/>
    <property type="match status" value="1"/>
</dbReference>
<evidence type="ECO:0000313" key="7">
    <source>
        <dbReference type="EMBL" id="MBR7827037.1"/>
    </source>
</evidence>
<dbReference type="PROSITE" id="PS51296">
    <property type="entry name" value="RIESKE"/>
    <property type="match status" value="1"/>
</dbReference>
<evidence type="ECO:0000256" key="2">
    <source>
        <dbReference type="ARBA" id="ARBA00022723"/>
    </source>
</evidence>
<comment type="caution">
    <text evidence="7">The sequence shown here is derived from an EMBL/GenBank/DDBJ whole genome shotgun (WGS) entry which is preliminary data.</text>
</comment>